<feature type="compositionally biased region" description="Polar residues" evidence="1">
    <location>
        <begin position="770"/>
        <end position="791"/>
    </location>
</feature>
<feature type="compositionally biased region" description="Polar residues" evidence="1">
    <location>
        <begin position="293"/>
        <end position="307"/>
    </location>
</feature>
<feature type="region of interest" description="Disordered" evidence="1">
    <location>
        <begin position="277"/>
        <end position="401"/>
    </location>
</feature>
<gene>
    <name evidence="2" type="ORF">V5799_020457</name>
</gene>
<dbReference type="AlphaFoldDB" id="A0AAQ4EUB0"/>
<feature type="compositionally biased region" description="Polar residues" evidence="1">
    <location>
        <begin position="416"/>
        <end position="426"/>
    </location>
</feature>
<feature type="region of interest" description="Disordered" evidence="1">
    <location>
        <begin position="114"/>
        <end position="260"/>
    </location>
</feature>
<dbReference type="Proteomes" id="UP001321473">
    <property type="component" value="Unassembled WGS sequence"/>
</dbReference>
<name>A0AAQ4EUB0_AMBAM</name>
<feature type="compositionally biased region" description="Basic and acidic residues" evidence="1">
    <location>
        <begin position="634"/>
        <end position="643"/>
    </location>
</feature>
<keyword evidence="3" id="KW-1185">Reference proteome</keyword>
<proteinExistence type="predicted"/>
<feature type="compositionally biased region" description="Low complexity" evidence="1">
    <location>
        <begin position="277"/>
        <end position="292"/>
    </location>
</feature>
<feature type="compositionally biased region" description="Low complexity" evidence="1">
    <location>
        <begin position="522"/>
        <end position="537"/>
    </location>
</feature>
<feature type="region of interest" description="Disordered" evidence="1">
    <location>
        <begin position="415"/>
        <end position="442"/>
    </location>
</feature>
<feature type="region of interest" description="Disordered" evidence="1">
    <location>
        <begin position="506"/>
        <end position="555"/>
    </location>
</feature>
<reference evidence="2 3" key="1">
    <citation type="journal article" date="2023" name="Arcadia Sci">
        <title>De novo assembly of a long-read Amblyomma americanum tick genome.</title>
        <authorList>
            <person name="Chou S."/>
            <person name="Poskanzer K.E."/>
            <person name="Rollins M."/>
            <person name="Thuy-Boun P.S."/>
        </authorList>
    </citation>
    <scope>NUCLEOTIDE SEQUENCE [LARGE SCALE GENOMIC DNA]</scope>
    <source>
        <strain evidence="2">F_SG_1</strain>
        <tissue evidence="2">Salivary glands</tissue>
    </source>
</reference>
<dbReference type="EMBL" id="JARKHS020011013">
    <property type="protein sequence ID" value="KAK8778205.1"/>
    <property type="molecule type" value="Genomic_DNA"/>
</dbReference>
<feature type="compositionally biased region" description="Basic and acidic residues" evidence="1">
    <location>
        <begin position="203"/>
        <end position="220"/>
    </location>
</feature>
<evidence type="ECO:0000313" key="3">
    <source>
        <dbReference type="Proteomes" id="UP001321473"/>
    </source>
</evidence>
<organism evidence="2 3">
    <name type="scientific">Amblyomma americanum</name>
    <name type="common">Lone star tick</name>
    <dbReference type="NCBI Taxonomy" id="6943"/>
    <lineage>
        <taxon>Eukaryota</taxon>
        <taxon>Metazoa</taxon>
        <taxon>Ecdysozoa</taxon>
        <taxon>Arthropoda</taxon>
        <taxon>Chelicerata</taxon>
        <taxon>Arachnida</taxon>
        <taxon>Acari</taxon>
        <taxon>Parasitiformes</taxon>
        <taxon>Ixodida</taxon>
        <taxon>Ixodoidea</taxon>
        <taxon>Ixodidae</taxon>
        <taxon>Amblyomminae</taxon>
        <taxon>Amblyomma</taxon>
    </lineage>
</organism>
<feature type="compositionally biased region" description="Polar residues" evidence="1">
    <location>
        <begin position="122"/>
        <end position="132"/>
    </location>
</feature>
<feature type="region of interest" description="Disordered" evidence="1">
    <location>
        <begin position="829"/>
        <end position="849"/>
    </location>
</feature>
<feature type="region of interest" description="Disordered" evidence="1">
    <location>
        <begin position="765"/>
        <end position="797"/>
    </location>
</feature>
<protein>
    <submittedName>
        <fullName evidence="2">Uncharacterized protein</fullName>
    </submittedName>
</protein>
<sequence length="941" mass="99880">MGGSSSSSLRPRVHNSAWYPLFGKSRRAFRQEGSDRMKSVKQFLNSFGANGKGPERLKFPGEDGPVTTLDVRPDILVSTKKDFSIKNGCRPDAPDIRMATNASGKPFPVICNVRTKDLKTSKPGTRNETSPPRSGGVRTFRKCPSTTDAGAVPSDSQDRACGQAAKRPPLTLRVSSVPSRPDELGPTRSMLPPPTVTAALTKRRSDEPRPDSEKRERQDGCVKSQTSSSGLRTMKRSITERTPLNEGVTRGDHNVNGLPQLDGHALTRIPRFTAAPVPAVPPRVQKPVAQKPSTLRRSTSDISQNGCAPSGGAHGSDRVNGRPPAPGAAVKGLLKPAASFSASQTNERAAAASAGQTAVTSEDGSGEAANSHSGAGNAAELEEAPAAAKTGGTKGKSKSRCQRRIWSFSLPRFMRSHSSPKLNTESVPGEESRSSTLPRLKSAEDADLSAANGGEGHLFKITSLTSLHDLPAQGPPKTCFSQGDLNQATTKTTQCQRIVIREPPDVSCRSGQLARDADGNVTETKTSSSLTESHSSSDNGTDHSGTERPYVMPPRALRKYIKTNFRRLNMQEAAEADVEKKDGGDLLKVVVKAEPLEQEALSTTSDKSAESVAPASSLLSSSSSITKESNGSPKSEHYLKEPEVSLETLSEFTEKVVTDRTHTASYTKEAENDVGCASKAQQSSSPNIQRLSPPMTCFDVDAELFSEHAGIHRAIPATVSIIGAVSRLSISETPGPRATPAAQEMDTEIPGTLSETPVRVLGTSAAGAPSVQSLDVSEGSTQGSSEKTVTGNDGGGCPCTEIAPPAKDENVPEELDRQVDGASCTDSLSSFESEVTLPEKQERRTHGGISRKLRVLDRPSYGAGAAATRKPGAGTGPGCCSAGAGASACCRRTTANSKRQSCGDRVRQLENEVWQTERELLLLKEKYDFLLSAQNEDDPER</sequence>
<evidence type="ECO:0000256" key="1">
    <source>
        <dbReference type="SAM" id="MobiDB-lite"/>
    </source>
</evidence>
<feature type="compositionally biased region" description="Low complexity" evidence="1">
    <location>
        <begin position="366"/>
        <end position="391"/>
    </location>
</feature>
<feature type="compositionally biased region" description="Polar residues" evidence="1">
    <location>
        <begin position="679"/>
        <end position="690"/>
    </location>
</feature>
<feature type="region of interest" description="Disordered" evidence="1">
    <location>
        <begin position="89"/>
        <end position="108"/>
    </location>
</feature>
<feature type="region of interest" description="Disordered" evidence="1">
    <location>
        <begin position="663"/>
        <end position="690"/>
    </location>
</feature>
<evidence type="ECO:0000313" key="2">
    <source>
        <dbReference type="EMBL" id="KAK8778205.1"/>
    </source>
</evidence>
<feature type="region of interest" description="Disordered" evidence="1">
    <location>
        <begin position="599"/>
        <end position="643"/>
    </location>
</feature>
<accession>A0AAQ4EUB0</accession>
<feature type="region of interest" description="Disordered" evidence="1">
    <location>
        <begin position="46"/>
        <end position="66"/>
    </location>
</feature>
<comment type="caution">
    <text evidence="2">The sequence shown here is derived from an EMBL/GenBank/DDBJ whole genome shotgun (WGS) entry which is preliminary data.</text>
</comment>